<dbReference type="Pfam" id="PF13687">
    <property type="entry name" value="DUF4153"/>
    <property type="match status" value="1"/>
</dbReference>
<dbReference type="InterPro" id="IPR025291">
    <property type="entry name" value="DUF4153"/>
</dbReference>
<keyword evidence="1" id="KW-0472">Membrane</keyword>
<feature type="transmembrane region" description="Helical" evidence="1">
    <location>
        <begin position="131"/>
        <end position="149"/>
    </location>
</feature>
<reference evidence="3" key="1">
    <citation type="journal article" date="2019" name="Int. J. Syst. Evol. Microbiol.">
        <title>The Global Catalogue of Microorganisms (GCM) 10K type strain sequencing project: providing services to taxonomists for standard genome sequencing and annotation.</title>
        <authorList>
            <consortium name="The Broad Institute Genomics Platform"/>
            <consortium name="The Broad Institute Genome Sequencing Center for Infectious Disease"/>
            <person name="Wu L."/>
            <person name="Ma J."/>
        </authorList>
    </citation>
    <scope>NUCLEOTIDE SEQUENCE [LARGE SCALE GENOMIC DNA]</scope>
    <source>
        <strain evidence="3">JCM 17440</strain>
    </source>
</reference>
<proteinExistence type="predicted"/>
<feature type="transmembrane region" description="Helical" evidence="1">
    <location>
        <begin position="60"/>
        <end position="80"/>
    </location>
</feature>
<comment type="caution">
    <text evidence="2">The sequence shown here is derived from an EMBL/GenBank/DDBJ whole genome shotgun (WGS) entry which is preliminary data.</text>
</comment>
<sequence>MTSPPQALLTRPPTKLERAITSWKRPARPMASALAADTLVAGAVGAVTMGPALHSERLGVGAFIAAAAVAYVSAVSAWSAKRLNRTWAAFVLLALCLAATVSIRDAVWVVVPALLLAVPIGSYAASGGRSWVEVLGGGVAIVPATGLMLPWAGRGAHRALLSGRRNTWPIIRTTLIATALLAVFGGLFIGADAAFGSLAAGLTPEVSPNTAIQYGVPGVATLLLASSAAFLGEAPPPLHILTPEPAKPAGRWSWAVPIAALDLLFLVFCAIQAGVFLADDKDELLRSTGLTYAEYARQGFFQLVVVTLLVLAVIAGATRYAPSATRRDRVTVRALLGLLCALTLVVVAVALRRLYLYEQTFGWTRLRLWVHAFELWLGAVIVLVAIAGVVKGRVPWLPRTVAASGAAAMLVLASINPDGFIADRNVDRFNDTGKIDIVYLNGLSADAVPALNRLPEPQRSCALRTLARTLDADDPSLTTNLSRTRARKILKNNPTTPPTPCL</sequence>
<feature type="transmembrane region" description="Helical" evidence="1">
    <location>
        <begin position="87"/>
        <end position="111"/>
    </location>
</feature>
<accession>A0ABP8CHZ5</accession>
<gene>
    <name evidence="2" type="ORF">GCM10022254_59990</name>
</gene>
<keyword evidence="1" id="KW-1133">Transmembrane helix</keyword>
<keyword evidence="3" id="KW-1185">Reference proteome</keyword>
<protein>
    <submittedName>
        <fullName evidence="2">DUF4173 domain-containing protein</fullName>
    </submittedName>
</protein>
<organism evidence="2 3">
    <name type="scientific">Actinomadura meridiana</name>
    <dbReference type="NCBI Taxonomy" id="559626"/>
    <lineage>
        <taxon>Bacteria</taxon>
        <taxon>Bacillati</taxon>
        <taxon>Actinomycetota</taxon>
        <taxon>Actinomycetes</taxon>
        <taxon>Streptosporangiales</taxon>
        <taxon>Thermomonosporaceae</taxon>
        <taxon>Actinomadura</taxon>
    </lineage>
</organism>
<evidence type="ECO:0000313" key="3">
    <source>
        <dbReference type="Proteomes" id="UP001501710"/>
    </source>
</evidence>
<feature type="transmembrane region" description="Helical" evidence="1">
    <location>
        <begin position="368"/>
        <end position="390"/>
    </location>
</feature>
<evidence type="ECO:0000313" key="2">
    <source>
        <dbReference type="EMBL" id="GAA4239526.1"/>
    </source>
</evidence>
<evidence type="ECO:0000256" key="1">
    <source>
        <dbReference type="SAM" id="Phobius"/>
    </source>
</evidence>
<feature type="transmembrane region" description="Helical" evidence="1">
    <location>
        <begin position="298"/>
        <end position="322"/>
    </location>
</feature>
<feature type="transmembrane region" description="Helical" evidence="1">
    <location>
        <begin position="334"/>
        <end position="356"/>
    </location>
</feature>
<dbReference type="EMBL" id="BAABAS010000020">
    <property type="protein sequence ID" value="GAA4239526.1"/>
    <property type="molecule type" value="Genomic_DNA"/>
</dbReference>
<dbReference type="Proteomes" id="UP001501710">
    <property type="component" value="Unassembled WGS sequence"/>
</dbReference>
<keyword evidence="1" id="KW-0812">Transmembrane</keyword>
<feature type="transmembrane region" description="Helical" evidence="1">
    <location>
        <begin position="170"/>
        <end position="191"/>
    </location>
</feature>
<name>A0ABP8CHZ5_9ACTN</name>
<dbReference type="RefSeq" id="WP_344903435.1">
    <property type="nucleotide sequence ID" value="NZ_BAABAS010000020.1"/>
</dbReference>
<feature type="transmembrane region" description="Helical" evidence="1">
    <location>
        <begin position="34"/>
        <end position="54"/>
    </location>
</feature>
<feature type="transmembrane region" description="Helical" evidence="1">
    <location>
        <begin position="252"/>
        <end position="278"/>
    </location>
</feature>